<keyword evidence="6" id="KW-1185">Reference proteome</keyword>
<comment type="catalytic activity">
    <reaction evidence="3">
        <text>spectinomycin + ATP = 9-O-adenylylspectinomycin + diphosphate</text>
        <dbReference type="Rhea" id="RHEA:63228"/>
        <dbReference type="ChEBI" id="CHEBI:30616"/>
        <dbReference type="ChEBI" id="CHEBI:33019"/>
        <dbReference type="ChEBI" id="CHEBI:146260"/>
        <dbReference type="ChEBI" id="CHEBI:146261"/>
    </reaction>
</comment>
<evidence type="ECO:0000259" key="4">
    <source>
        <dbReference type="Pfam" id="PF13427"/>
    </source>
</evidence>
<evidence type="ECO:0000256" key="2">
    <source>
        <dbReference type="ARBA" id="ARBA00023251"/>
    </source>
</evidence>
<dbReference type="Pfam" id="PF13427">
    <property type="entry name" value="AadA_C"/>
    <property type="match status" value="1"/>
</dbReference>
<dbReference type="PIRSF" id="PIRSF000819">
    <property type="entry name" value="Streptomycin_3-adenylyltransf"/>
    <property type="match status" value="1"/>
</dbReference>
<protein>
    <submittedName>
        <fullName evidence="5">Aminoglycoside adenylyltransferase family protein</fullName>
    </submittedName>
</protein>
<sequence>MPTPPADPAAADTAPITRIVTGLLGADLLGLYLYGSAVTSGLQYDSDLDFLAVTDAALDDELRTRLSERLLRQSGRWPRTGEARPVELTVVMRDAVVPWHFPPRAEFVYGEWMREEFERGTVGPPPPDPDLAILLGMVRDSSVVLAGPPADRLLDPVPPGDLVRAVTESLPALIAGVDGDERNTVLTLARMWVTAETGAVVSKPEAAQRLAARSPAAHAALLRRARDGYLGAAVDDWSGNRDEVAAFVRYAAAAITAAAGTGREQG</sequence>
<accession>A0ABW7VXY2</accession>
<evidence type="ECO:0000313" key="6">
    <source>
        <dbReference type="Proteomes" id="UP001611494"/>
    </source>
</evidence>
<keyword evidence="2" id="KW-0046">Antibiotic resistance</keyword>
<reference evidence="5 6" key="1">
    <citation type="submission" date="2024-10" db="EMBL/GenBank/DDBJ databases">
        <title>The Natural Products Discovery Center: Release of the First 8490 Sequenced Strains for Exploring Actinobacteria Biosynthetic Diversity.</title>
        <authorList>
            <person name="Kalkreuter E."/>
            <person name="Kautsar S.A."/>
            <person name="Yang D."/>
            <person name="Bader C.D."/>
            <person name="Teijaro C.N."/>
            <person name="Fluegel L."/>
            <person name="Davis C.M."/>
            <person name="Simpson J.R."/>
            <person name="Lauterbach L."/>
            <person name="Steele A.D."/>
            <person name="Gui C."/>
            <person name="Meng S."/>
            <person name="Li G."/>
            <person name="Viehrig K."/>
            <person name="Ye F."/>
            <person name="Su P."/>
            <person name="Kiefer A.F."/>
            <person name="Nichols A."/>
            <person name="Cepeda A.J."/>
            <person name="Yan W."/>
            <person name="Fan B."/>
            <person name="Jiang Y."/>
            <person name="Adhikari A."/>
            <person name="Zheng C.-J."/>
            <person name="Schuster L."/>
            <person name="Cowan T.M."/>
            <person name="Smanski M.J."/>
            <person name="Chevrette M.G."/>
            <person name="De Carvalho L.P.S."/>
            <person name="Shen B."/>
        </authorList>
    </citation>
    <scope>NUCLEOTIDE SEQUENCE [LARGE SCALE GENOMIC DNA]</scope>
    <source>
        <strain evidence="5 6">NPDC019377</strain>
    </source>
</reference>
<evidence type="ECO:0000313" key="5">
    <source>
        <dbReference type="EMBL" id="MFI2231111.1"/>
    </source>
</evidence>
<gene>
    <name evidence="5" type="ORF">ACH49Z_14795</name>
</gene>
<dbReference type="GO" id="GO:0016779">
    <property type="term" value="F:nucleotidyltransferase activity"/>
    <property type="evidence" value="ECO:0007669"/>
    <property type="project" value="UniProtKB-KW"/>
</dbReference>
<dbReference type="SUPFAM" id="SSF81301">
    <property type="entry name" value="Nucleotidyltransferase"/>
    <property type="match status" value="1"/>
</dbReference>
<organism evidence="5 6">
    <name type="scientific">Nocardia testacea</name>
    <dbReference type="NCBI Taxonomy" id="248551"/>
    <lineage>
        <taxon>Bacteria</taxon>
        <taxon>Bacillati</taxon>
        <taxon>Actinomycetota</taxon>
        <taxon>Actinomycetes</taxon>
        <taxon>Mycobacteriales</taxon>
        <taxon>Nocardiaceae</taxon>
        <taxon>Nocardia</taxon>
    </lineage>
</organism>
<feature type="domain" description="Adenylyltransferase AadA C-terminal" evidence="4">
    <location>
        <begin position="153"/>
        <end position="252"/>
    </location>
</feature>
<dbReference type="NCBIfam" id="NF010309">
    <property type="entry name" value="PRK13746.1"/>
    <property type="match status" value="1"/>
</dbReference>
<dbReference type="Proteomes" id="UP001611494">
    <property type="component" value="Unassembled WGS sequence"/>
</dbReference>
<dbReference type="EMBL" id="JBIRYL010000002">
    <property type="protein sequence ID" value="MFI2231111.1"/>
    <property type="molecule type" value="Genomic_DNA"/>
</dbReference>
<keyword evidence="5" id="KW-0548">Nucleotidyltransferase</keyword>
<dbReference type="RefSeq" id="WP_397062404.1">
    <property type="nucleotide sequence ID" value="NZ_JBIRYL010000002.1"/>
</dbReference>
<keyword evidence="1" id="KW-0808">Transferase</keyword>
<dbReference type="InterPro" id="IPR024172">
    <property type="entry name" value="AadA/Aad9"/>
</dbReference>
<dbReference type="InterPro" id="IPR025184">
    <property type="entry name" value="AadA_C"/>
</dbReference>
<dbReference type="InterPro" id="IPR043519">
    <property type="entry name" value="NT_sf"/>
</dbReference>
<evidence type="ECO:0000256" key="1">
    <source>
        <dbReference type="ARBA" id="ARBA00022679"/>
    </source>
</evidence>
<proteinExistence type="predicted"/>
<comment type="caution">
    <text evidence="5">The sequence shown here is derived from an EMBL/GenBank/DDBJ whole genome shotgun (WGS) entry which is preliminary data.</text>
</comment>
<name>A0ABW7VXY2_9NOCA</name>
<evidence type="ECO:0000256" key="3">
    <source>
        <dbReference type="ARBA" id="ARBA00047831"/>
    </source>
</evidence>